<keyword evidence="12" id="KW-1185">Reference proteome</keyword>
<keyword evidence="2" id="KW-1003">Cell membrane</keyword>
<dbReference type="HOGENOM" id="CLU_000604_1_22_7"/>
<dbReference type="Gene3D" id="3.40.50.300">
    <property type="entry name" value="P-loop containing nucleotide triphosphate hydrolases"/>
    <property type="match status" value="1"/>
</dbReference>
<gene>
    <name evidence="11" type="ordered locus">Desti_1859</name>
</gene>
<dbReference type="STRING" id="706587.Desti_1859"/>
<dbReference type="InterPro" id="IPR015853">
    <property type="entry name" value="ABC_transpr_FbpC"/>
</dbReference>
<keyword evidence="1" id="KW-0813">Transport</keyword>
<evidence type="ECO:0000313" key="12">
    <source>
        <dbReference type="Proteomes" id="UP000006055"/>
    </source>
</evidence>
<keyword evidence="7" id="KW-0406">Ion transport</keyword>
<keyword evidence="3" id="KW-0410">Iron transport</keyword>
<dbReference type="InterPro" id="IPR003593">
    <property type="entry name" value="AAA+_ATPase"/>
</dbReference>
<dbReference type="KEGG" id="dti:Desti_1859"/>
<evidence type="ECO:0000256" key="4">
    <source>
        <dbReference type="ARBA" id="ARBA00022741"/>
    </source>
</evidence>
<dbReference type="eggNOG" id="COG3842">
    <property type="taxonomic scope" value="Bacteria"/>
</dbReference>
<feature type="region of interest" description="Disordered" evidence="9">
    <location>
        <begin position="223"/>
        <end position="245"/>
    </location>
</feature>
<dbReference type="Proteomes" id="UP000006055">
    <property type="component" value="Chromosome"/>
</dbReference>
<protein>
    <submittedName>
        <fullName evidence="11">ABC-type spermidine/putrescine transport system, ATPase component</fullName>
    </submittedName>
</protein>
<dbReference type="GO" id="GO:0005524">
    <property type="term" value="F:ATP binding"/>
    <property type="evidence" value="ECO:0007669"/>
    <property type="project" value="UniProtKB-KW"/>
</dbReference>
<evidence type="ECO:0000259" key="10">
    <source>
        <dbReference type="PROSITE" id="PS50893"/>
    </source>
</evidence>
<evidence type="ECO:0000256" key="8">
    <source>
        <dbReference type="ARBA" id="ARBA00023136"/>
    </source>
</evidence>
<dbReference type="PANTHER" id="PTHR42781:SF4">
    <property type="entry name" value="SPERMIDINE_PUTRESCINE IMPORT ATP-BINDING PROTEIN POTA"/>
    <property type="match status" value="1"/>
</dbReference>
<evidence type="ECO:0000313" key="11">
    <source>
        <dbReference type="EMBL" id="AFM24567.1"/>
    </source>
</evidence>
<evidence type="ECO:0000256" key="3">
    <source>
        <dbReference type="ARBA" id="ARBA00022496"/>
    </source>
</evidence>
<dbReference type="Pfam" id="PF00005">
    <property type="entry name" value="ABC_tran"/>
    <property type="match status" value="1"/>
</dbReference>
<dbReference type="SMART" id="SM00382">
    <property type="entry name" value="AAA"/>
    <property type="match status" value="1"/>
</dbReference>
<evidence type="ECO:0000256" key="9">
    <source>
        <dbReference type="SAM" id="MobiDB-lite"/>
    </source>
</evidence>
<keyword evidence="8" id="KW-0472">Membrane</keyword>
<evidence type="ECO:0000256" key="6">
    <source>
        <dbReference type="ARBA" id="ARBA00023004"/>
    </source>
</evidence>
<evidence type="ECO:0000256" key="7">
    <source>
        <dbReference type="ARBA" id="ARBA00023065"/>
    </source>
</evidence>
<dbReference type="InterPro" id="IPR050093">
    <property type="entry name" value="ABC_SmlMolc_Importer"/>
</dbReference>
<dbReference type="InterPro" id="IPR017871">
    <property type="entry name" value="ABC_transporter-like_CS"/>
</dbReference>
<dbReference type="AlphaFoldDB" id="I4C4S6"/>
<sequence>MISLNVCKCLRGAQGPFVLHPAFTIPRGQFVVLNGTSGTGKTTLLRMLAGLETPDDGRILVDGETWFDKNERVCVPPQKRSIGFVFQNYALFPSMTVRRNLEFAAGRRKDPRVDMFLSMIELEELQYRYPEELSGGQQQRVALARALIRRPKILLLDEPLSALDEAIREKLQEEILRLHQELGLTSILVSHDRAEILRMGDRILVLQEGGLTCEGPPFHIITRPDEKNGSGVISAGSGNPARRST</sequence>
<evidence type="ECO:0000256" key="2">
    <source>
        <dbReference type="ARBA" id="ARBA00022475"/>
    </source>
</evidence>
<accession>I4C4S6</accession>
<dbReference type="GO" id="GO:0016887">
    <property type="term" value="F:ATP hydrolysis activity"/>
    <property type="evidence" value="ECO:0007669"/>
    <property type="project" value="InterPro"/>
</dbReference>
<proteinExistence type="predicted"/>
<dbReference type="PANTHER" id="PTHR42781">
    <property type="entry name" value="SPERMIDINE/PUTRESCINE IMPORT ATP-BINDING PROTEIN POTA"/>
    <property type="match status" value="1"/>
</dbReference>
<dbReference type="PROSITE" id="PS00211">
    <property type="entry name" value="ABC_TRANSPORTER_1"/>
    <property type="match status" value="1"/>
</dbReference>
<keyword evidence="5" id="KW-0067">ATP-binding</keyword>
<dbReference type="EMBL" id="CP003360">
    <property type="protein sequence ID" value="AFM24567.1"/>
    <property type="molecule type" value="Genomic_DNA"/>
</dbReference>
<organism evidence="11 12">
    <name type="scientific">Desulfomonile tiedjei (strain ATCC 49306 / DSM 6799 / DCB-1)</name>
    <dbReference type="NCBI Taxonomy" id="706587"/>
    <lineage>
        <taxon>Bacteria</taxon>
        <taxon>Pseudomonadati</taxon>
        <taxon>Thermodesulfobacteriota</taxon>
        <taxon>Desulfomonilia</taxon>
        <taxon>Desulfomonilales</taxon>
        <taxon>Desulfomonilaceae</taxon>
        <taxon>Desulfomonile</taxon>
    </lineage>
</organism>
<dbReference type="SUPFAM" id="SSF52540">
    <property type="entry name" value="P-loop containing nucleoside triphosphate hydrolases"/>
    <property type="match status" value="1"/>
</dbReference>
<name>I4C4S6_DESTA</name>
<dbReference type="CDD" id="cd03259">
    <property type="entry name" value="ABC_Carb_Solutes_like"/>
    <property type="match status" value="1"/>
</dbReference>
<evidence type="ECO:0000256" key="5">
    <source>
        <dbReference type="ARBA" id="ARBA00022840"/>
    </source>
</evidence>
<keyword evidence="4" id="KW-0547">Nucleotide-binding</keyword>
<feature type="domain" description="ABC transporter" evidence="10">
    <location>
        <begin position="1"/>
        <end position="233"/>
    </location>
</feature>
<dbReference type="GO" id="GO:0016020">
    <property type="term" value="C:membrane"/>
    <property type="evidence" value="ECO:0007669"/>
    <property type="project" value="InterPro"/>
</dbReference>
<dbReference type="PROSITE" id="PS50893">
    <property type="entry name" value="ABC_TRANSPORTER_2"/>
    <property type="match status" value="1"/>
</dbReference>
<reference evidence="12" key="1">
    <citation type="submission" date="2012-06" db="EMBL/GenBank/DDBJ databases">
        <title>Complete sequence of chromosome of Desulfomonile tiedjei DSM 6799.</title>
        <authorList>
            <person name="Lucas S."/>
            <person name="Copeland A."/>
            <person name="Lapidus A."/>
            <person name="Glavina del Rio T."/>
            <person name="Dalin E."/>
            <person name="Tice H."/>
            <person name="Bruce D."/>
            <person name="Goodwin L."/>
            <person name="Pitluck S."/>
            <person name="Peters L."/>
            <person name="Ovchinnikova G."/>
            <person name="Zeytun A."/>
            <person name="Lu M."/>
            <person name="Kyrpides N."/>
            <person name="Mavromatis K."/>
            <person name="Ivanova N."/>
            <person name="Brettin T."/>
            <person name="Detter J.C."/>
            <person name="Han C."/>
            <person name="Larimer F."/>
            <person name="Land M."/>
            <person name="Hauser L."/>
            <person name="Markowitz V."/>
            <person name="Cheng J.-F."/>
            <person name="Hugenholtz P."/>
            <person name="Woyke T."/>
            <person name="Wu D."/>
            <person name="Spring S."/>
            <person name="Schroeder M."/>
            <person name="Brambilla E."/>
            <person name="Klenk H.-P."/>
            <person name="Eisen J.A."/>
        </authorList>
    </citation>
    <scope>NUCLEOTIDE SEQUENCE [LARGE SCALE GENOMIC DNA]</scope>
    <source>
        <strain evidence="12">ATCC 49306 / DSM 6799 / DCB-1</strain>
    </source>
</reference>
<dbReference type="InterPro" id="IPR003439">
    <property type="entry name" value="ABC_transporter-like_ATP-bd"/>
</dbReference>
<keyword evidence="6" id="KW-0408">Iron</keyword>
<dbReference type="PATRIC" id="fig|706587.4.peg.2134"/>
<dbReference type="InterPro" id="IPR027417">
    <property type="entry name" value="P-loop_NTPase"/>
</dbReference>
<evidence type="ECO:0000256" key="1">
    <source>
        <dbReference type="ARBA" id="ARBA00022448"/>
    </source>
</evidence>
<dbReference type="GO" id="GO:0015408">
    <property type="term" value="F:ABC-type ferric iron transporter activity"/>
    <property type="evidence" value="ECO:0007669"/>
    <property type="project" value="InterPro"/>
</dbReference>